<keyword evidence="5 8" id="KW-1133">Transmembrane helix</keyword>
<keyword evidence="7" id="KW-0813">Transport</keyword>
<dbReference type="PANTHER" id="PTHR30433:SF3">
    <property type="entry name" value="MOTILITY PROTEIN A"/>
    <property type="match status" value="1"/>
</dbReference>
<evidence type="ECO:0000256" key="4">
    <source>
        <dbReference type="ARBA" id="ARBA00022779"/>
    </source>
</evidence>
<keyword evidence="6 8" id="KW-0472">Membrane</keyword>
<dbReference type="EMBL" id="JBHTCC010000003">
    <property type="protein sequence ID" value="MFC7299391.1"/>
    <property type="molecule type" value="Genomic_DNA"/>
</dbReference>
<feature type="transmembrane region" description="Helical" evidence="8">
    <location>
        <begin position="181"/>
        <end position="203"/>
    </location>
</feature>
<evidence type="ECO:0000256" key="5">
    <source>
        <dbReference type="ARBA" id="ARBA00022989"/>
    </source>
</evidence>
<keyword evidence="12" id="KW-1185">Reference proteome</keyword>
<evidence type="ECO:0000313" key="12">
    <source>
        <dbReference type="Proteomes" id="UP001596379"/>
    </source>
</evidence>
<dbReference type="InterPro" id="IPR002898">
    <property type="entry name" value="MotA_ExbB_proton_chnl"/>
</dbReference>
<dbReference type="NCBIfam" id="NF006583">
    <property type="entry name" value="PRK09109.1"/>
    <property type="match status" value="1"/>
</dbReference>
<keyword evidence="2" id="KW-1003">Cell membrane</keyword>
<dbReference type="InterPro" id="IPR046786">
    <property type="entry name" value="MotA_N"/>
</dbReference>
<comment type="caution">
    <text evidence="11">The sequence shown here is derived from an EMBL/GenBank/DDBJ whole genome shotgun (WGS) entry which is preliminary data.</text>
</comment>
<evidence type="ECO:0000256" key="6">
    <source>
        <dbReference type="ARBA" id="ARBA00023136"/>
    </source>
</evidence>
<evidence type="ECO:0000259" key="10">
    <source>
        <dbReference type="Pfam" id="PF20560"/>
    </source>
</evidence>
<keyword evidence="11" id="KW-0969">Cilium</keyword>
<name>A0ABW2J7N3_9BURK</name>
<gene>
    <name evidence="11" type="ORF">ACFQO0_13185</name>
</gene>
<evidence type="ECO:0000256" key="7">
    <source>
        <dbReference type="RuleBase" id="RU004057"/>
    </source>
</evidence>
<protein>
    <submittedName>
        <fullName evidence="11">Flagellar motor protein</fullName>
    </submittedName>
</protein>
<comment type="similarity">
    <text evidence="7">Belongs to the exbB/tolQ family.</text>
</comment>
<evidence type="ECO:0000256" key="1">
    <source>
        <dbReference type="ARBA" id="ARBA00004651"/>
    </source>
</evidence>
<feature type="domain" description="MotA/TolQ/ExbB proton channel" evidence="9">
    <location>
        <begin position="101"/>
        <end position="217"/>
    </location>
</feature>
<feature type="transmembrane region" description="Helical" evidence="8">
    <location>
        <begin position="34"/>
        <end position="56"/>
    </location>
</feature>
<accession>A0ABW2J7N3</accession>
<feature type="transmembrane region" description="Helical" evidence="8">
    <location>
        <begin position="149"/>
        <end position="169"/>
    </location>
</feature>
<evidence type="ECO:0000256" key="8">
    <source>
        <dbReference type="SAM" id="Phobius"/>
    </source>
</evidence>
<feature type="domain" description="Motility protein A N-terminal" evidence="10">
    <location>
        <begin position="6"/>
        <end position="92"/>
    </location>
</feature>
<sequence length="246" mass="26567">MDWGSLIGIALALGGLLAGQLLEGGKLSSLIQPAAFIIVVVGTMGAVLLQSGWPTFVRGIKMASRVFVPQDDDYPSLMREMTNWSTIARREGLLSLERVIKDVKDPFIAHGLRLIVDGVDPHKLRGVLDLEIDAYETRERLAVKIWESAGGYAPTIGILGAVLGLIHVMENLSDPSRLGSGIAVAFVATIYGVGFANLVFLPIASKLKAIVARDVFKHEMLADAFSGIAAGDNPRLIEERMNIYLM</sequence>
<dbReference type="PANTHER" id="PTHR30433">
    <property type="entry name" value="CHEMOTAXIS PROTEIN MOTA"/>
    <property type="match status" value="1"/>
</dbReference>
<reference evidence="12" key="1">
    <citation type="journal article" date="2019" name="Int. J. Syst. Evol. Microbiol.">
        <title>The Global Catalogue of Microorganisms (GCM) 10K type strain sequencing project: providing services to taxonomists for standard genome sequencing and annotation.</title>
        <authorList>
            <consortium name="The Broad Institute Genomics Platform"/>
            <consortium name="The Broad Institute Genome Sequencing Center for Infectious Disease"/>
            <person name="Wu L."/>
            <person name="Ma J."/>
        </authorList>
    </citation>
    <scope>NUCLEOTIDE SEQUENCE [LARGE SCALE GENOMIC DNA]</scope>
    <source>
        <strain evidence="12">CCUG 36956</strain>
    </source>
</reference>
<evidence type="ECO:0000259" key="9">
    <source>
        <dbReference type="Pfam" id="PF01618"/>
    </source>
</evidence>
<dbReference type="Pfam" id="PF01618">
    <property type="entry name" value="MotA_ExbB"/>
    <property type="match status" value="1"/>
</dbReference>
<organism evidence="11 12">
    <name type="scientific">Herminiimonas aquatilis</name>
    <dbReference type="NCBI Taxonomy" id="345342"/>
    <lineage>
        <taxon>Bacteria</taxon>
        <taxon>Pseudomonadati</taxon>
        <taxon>Pseudomonadota</taxon>
        <taxon>Betaproteobacteria</taxon>
        <taxon>Burkholderiales</taxon>
        <taxon>Oxalobacteraceae</taxon>
        <taxon>Herminiimonas</taxon>
    </lineage>
</organism>
<dbReference type="Proteomes" id="UP001596379">
    <property type="component" value="Unassembled WGS sequence"/>
</dbReference>
<evidence type="ECO:0000256" key="2">
    <source>
        <dbReference type="ARBA" id="ARBA00022475"/>
    </source>
</evidence>
<comment type="subcellular location">
    <subcellularLocation>
        <location evidence="1">Cell membrane</location>
        <topology evidence="1">Multi-pass membrane protein</topology>
    </subcellularLocation>
    <subcellularLocation>
        <location evidence="7">Membrane</location>
        <topology evidence="7">Multi-pass membrane protein</topology>
    </subcellularLocation>
</comment>
<keyword evidence="11" id="KW-0966">Cell projection</keyword>
<keyword evidence="7" id="KW-0653">Protein transport</keyword>
<keyword evidence="4" id="KW-0283">Flagellar rotation</keyword>
<evidence type="ECO:0000313" key="11">
    <source>
        <dbReference type="EMBL" id="MFC7299391.1"/>
    </source>
</evidence>
<keyword evidence="11" id="KW-0282">Flagellum</keyword>
<proteinExistence type="inferred from homology"/>
<dbReference type="InterPro" id="IPR047055">
    <property type="entry name" value="MotA-like"/>
</dbReference>
<dbReference type="Pfam" id="PF20560">
    <property type="entry name" value="MotA_N"/>
    <property type="match status" value="1"/>
</dbReference>
<evidence type="ECO:0000256" key="3">
    <source>
        <dbReference type="ARBA" id="ARBA00022692"/>
    </source>
</evidence>
<keyword evidence="3 8" id="KW-0812">Transmembrane</keyword>
<dbReference type="RefSeq" id="WP_382235363.1">
    <property type="nucleotide sequence ID" value="NZ_JBHTCC010000003.1"/>
</dbReference>